<dbReference type="SMART" id="SM00471">
    <property type="entry name" value="HDc"/>
    <property type="match status" value="1"/>
</dbReference>
<evidence type="ECO:0000259" key="2">
    <source>
        <dbReference type="PROSITE" id="PS51831"/>
    </source>
</evidence>
<gene>
    <name evidence="3" type="ORF">ACFOGI_15485</name>
</gene>
<dbReference type="PANTHER" id="PTHR46246">
    <property type="entry name" value="GUANOSINE-3',5'-BIS(DIPHOSPHATE) 3'-PYROPHOSPHOHYDROLASE MESH1"/>
    <property type="match status" value="1"/>
</dbReference>
<dbReference type="PANTHER" id="PTHR46246:SF1">
    <property type="entry name" value="GUANOSINE-3',5'-BIS(DIPHOSPHATE) 3'-PYROPHOSPHOHYDROLASE MESH1"/>
    <property type="match status" value="1"/>
</dbReference>
<proteinExistence type="predicted"/>
<reference evidence="4" key="1">
    <citation type="journal article" date="2019" name="Int. J. Syst. Evol. Microbiol.">
        <title>The Global Catalogue of Microorganisms (GCM) 10K type strain sequencing project: providing services to taxonomists for standard genome sequencing and annotation.</title>
        <authorList>
            <consortium name="The Broad Institute Genomics Platform"/>
            <consortium name="The Broad Institute Genome Sequencing Center for Infectious Disease"/>
            <person name="Wu L."/>
            <person name="Ma J."/>
        </authorList>
    </citation>
    <scope>NUCLEOTIDE SEQUENCE [LARGE SCALE GENOMIC DNA]</scope>
    <source>
        <strain evidence="4">KCTC 13128</strain>
    </source>
</reference>
<keyword evidence="4" id="KW-1185">Reference proteome</keyword>
<comment type="caution">
    <text evidence="3">The sequence shown here is derived from an EMBL/GenBank/DDBJ whole genome shotgun (WGS) entry which is preliminary data.</text>
</comment>
<dbReference type="SUPFAM" id="SSF109604">
    <property type="entry name" value="HD-domain/PDEase-like"/>
    <property type="match status" value="1"/>
</dbReference>
<evidence type="ECO:0000256" key="1">
    <source>
        <dbReference type="SAM" id="MobiDB-lite"/>
    </source>
</evidence>
<dbReference type="PROSITE" id="PS51831">
    <property type="entry name" value="HD"/>
    <property type="match status" value="1"/>
</dbReference>
<dbReference type="InterPro" id="IPR052194">
    <property type="entry name" value="MESH1"/>
</dbReference>
<dbReference type="RefSeq" id="WP_390274516.1">
    <property type="nucleotide sequence ID" value="NZ_JBHRSA010000057.1"/>
</dbReference>
<dbReference type="Proteomes" id="UP001595279">
    <property type="component" value="Unassembled WGS sequence"/>
</dbReference>
<dbReference type="InterPro" id="IPR003607">
    <property type="entry name" value="HD/PDEase_dom"/>
</dbReference>
<organism evidence="3 4">
    <name type="scientific">Virgibacillus xinjiangensis</name>
    <dbReference type="NCBI Taxonomy" id="393090"/>
    <lineage>
        <taxon>Bacteria</taxon>
        <taxon>Bacillati</taxon>
        <taxon>Bacillota</taxon>
        <taxon>Bacilli</taxon>
        <taxon>Bacillales</taxon>
        <taxon>Bacillaceae</taxon>
        <taxon>Virgibacillus</taxon>
    </lineage>
</organism>
<sequence length="179" mass="21363">MKRRARRFAEKAHRGQKRKNRDIPYVTHPIRVAEQLERNGFPEELVCAAYLHDVAEDTAYTVEDIRVEFGDRVASLVEAHTEDKSKSWKERKQHTIHTLKFSDKEIKYLIVADKLDNLLGLEQDLAEQGERIWDNFNAGYEEQKWYNESIAEHMYEGLIDEDVPHYFYEFEETVKRVFR</sequence>
<dbReference type="EMBL" id="JBHRSA010000057">
    <property type="protein sequence ID" value="MFC3041646.1"/>
    <property type="molecule type" value="Genomic_DNA"/>
</dbReference>
<feature type="region of interest" description="Disordered" evidence="1">
    <location>
        <begin position="1"/>
        <end position="23"/>
    </location>
</feature>
<dbReference type="CDD" id="cd00077">
    <property type="entry name" value="HDc"/>
    <property type="match status" value="1"/>
</dbReference>
<feature type="domain" description="HD" evidence="2">
    <location>
        <begin position="25"/>
        <end position="118"/>
    </location>
</feature>
<accession>A0ABV7CYQ2</accession>
<dbReference type="Pfam" id="PF13328">
    <property type="entry name" value="HD_4"/>
    <property type="match status" value="1"/>
</dbReference>
<name>A0ABV7CYQ2_9BACI</name>
<dbReference type="Gene3D" id="1.10.3210.10">
    <property type="entry name" value="Hypothetical protein af1432"/>
    <property type="match status" value="1"/>
</dbReference>
<protein>
    <submittedName>
        <fullName evidence="3">HD domain-containing protein</fullName>
    </submittedName>
</protein>
<evidence type="ECO:0000313" key="4">
    <source>
        <dbReference type="Proteomes" id="UP001595279"/>
    </source>
</evidence>
<evidence type="ECO:0000313" key="3">
    <source>
        <dbReference type="EMBL" id="MFC3041646.1"/>
    </source>
</evidence>
<dbReference type="InterPro" id="IPR006674">
    <property type="entry name" value="HD_domain"/>
</dbReference>